<dbReference type="FunFam" id="1.20.1070.10:FF:000286">
    <property type="entry name" value="Neuropeptide CCHamide-1 receptor"/>
    <property type="match status" value="1"/>
</dbReference>
<keyword evidence="10" id="KW-0325">Glycoprotein</keyword>
<dbReference type="InterPro" id="IPR017452">
    <property type="entry name" value="GPCR_Rhodpsn_7TM"/>
</dbReference>
<feature type="transmembrane region" description="Helical" evidence="13">
    <location>
        <begin position="207"/>
        <end position="228"/>
    </location>
</feature>
<dbReference type="InterPro" id="IPR001556">
    <property type="entry name" value="Bombsn_rcpt-like"/>
</dbReference>
<evidence type="ECO:0000313" key="15">
    <source>
        <dbReference type="EMBL" id="KAH0811769.1"/>
    </source>
</evidence>
<dbReference type="GO" id="GO:0005886">
    <property type="term" value="C:plasma membrane"/>
    <property type="evidence" value="ECO:0007669"/>
    <property type="project" value="UniProtKB-SubCell"/>
</dbReference>
<dbReference type="PROSITE" id="PS50262">
    <property type="entry name" value="G_PROTEIN_RECEP_F1_2"/>
    <property type="match status" value="1"/>
</dbReference>
<accession>A0A8J6HBJ2</accession>
<evidence type="ECO:0000256" key="10">
    <source>
        <dbReference type="ARBA" id="ARBA00023180"/>
    </source>
</evidence>
<feature type="transmembrane region" description="Helical" evidence="13">
    <location>
        <begin position="155"/>
        <end position="176"/>
    </location>
</feature>
<evidence type="ECO:0000256" key="11">
    <source>
        <dbReference type="ARBA" id="ARBA00023224"/>
    </source>
</evidence>
<keyword evidence="9 12" id="KW-0675">Receptor</keyword>
<dbReference type="EMBL" id="JABDTM020026566">
    <property type="protein sequence ID" value="KAH0811769.1"/>
    <property type="molecule type" value="Genomic_DNA"/>
</dbReference>
<evidence type="ECO:0000256" key="6">
    <source>
        <dbReference type="ARBA" id="ARBA00023040"/>
    </source>
</evidence>
<proteinExistence type="inferred from homology"/>
<gene>
    <name evidence="15" type="ORF">GEV33_011022</name>
</gene>
<dbReference type="InterPro" id="IPR000276">
    <property type="entry name" value="GPCR_Rhodpsn"/>
</dbReference>
<dbReference type="PRINTS" id="PR00237">
    <property type="entry name" value="GPCRRHODOPSN"/>
</dbReference>
<dbReference type="AlphaFoldDB" id="A0A8J6HBJ2"/>
<evidence type="ECO:0000256" key="7">
    <source>
        <dbReference type="ARBA" id="ARBA00023136"/>
    </source>
</evidence>
<dbReference type="PRINTS" id="PR00358">
    <property type="entry name" value="BOMBESINR"/>
</dbReference>
<sequence>MLNYYILQTNDTNETHKNFSSIPGYIPYNERPETYFVPVLFFLIFIVGVLGNGTLVVIFLRHRTMRNVPNTYILSLALADLLVIVTSVPFTSIIYTVESWPWGEAICKVSETAKDISIGVSVFTLTALSADRFFAIVDPLKKFHTNSGGRKATRITLCIAISIWILAILCAIPAAIGSHLMDIKGQFVVCYPFPPHWLNNKYPQVMVILRFLILYIIPLTIIAIFYLNMANHLIVSTRNVPGEVQGTQRQIRARKKVAITVLIFVLVFAVCFLPSHMFMLFFYFHPNAEDLFNAFWHYLRIIGFCLSYLNSCANPVALYWVSGAFRKHFNRYLLCMKPKRSRCNTCQGQHQATSMSYVPTRRNQSVCSRKSRGISINRREPAIGQETSITLLGNGNGHVCSKMLAVNMLQLIYAQQLTVSNASPAQDFI</sequence>
<evidence type="ECO:0000259" key="14">
    <source>
        <dbReference type="PROSITE" id="PS50262"/>
    </source>
</evidence>
<feature type="transmembrane region" description="Helical" evidence="13">
    <location>
        <begin position="72"/>
        <end position="96"/>
    </location>
</feature>
<dbReference type="GO" id="GO:0008188">
    <property type="term" value="F:neuropeptide receptor activity"/>
    <property type="evidence" value="ECO:0007669"/>
    <property type="project" value="TreeGrafter"/>
</dbReference>
<dbReference type="SMART" id="SM01381">
    <property type="entry name" value="7TM_GPCR_Srsx"/>
    <property type="match status" value="1"/>
</dbReference>
<evidence type="ECO:0000256" key="5">
    <source>
        <dbReference type="ARBA" id="ARBA00022989"/>
    </source>
</evidence>
<evidence type="ECO:0000256" key="2">
    <source>
        <dbReference type="ARBA" id="ARBA00010663"/>
    </source>
</evidence>
<keyword evidence="16" id="KW-1185">Reference proteome</keyword>
<keyword evidence="11 12" id="KW-0807">Transducer</keyword>
<feature type="transmembrane region" description="Helical" evidence="13">
    <location>
        <begin position="257"/>
        <end position="283"/>
    </location>
</feature>
<dbReference type="PANTHER" id="PTHR45695">
    <property type="entry name" value="LEUCOKININ RECEPTOR-RELATED"/>
    <property type="match status" value="1"/>
</dbReference>
<dbReference type="PROSITE" id="PS00237">
    <property type="entry name" value="G_PROTEIN_RECEP_F1_1"/>
    <property type="match status" value="1"/>
</dbReference>
<reference evidence="15" key="1">
    <citation type="journal article" date="2020" name="J Insects Food Feed">
        <title>The yellow mealworm (Tenebrio molitor) genome: a resource for the emerging insects as food and feed industry.</title>
        <authorList>
            <person name="Eriksson T."/>
            <person name="Andere A."/>
            <person name="Kelstrup H."/>
            <person name="Emery V."/>
            <person name="Picard C."/>
        </authorList>
    </citation>
    <scope>NUCLEOTIDE SEQUENCE</scope>
    <source>
        <strain evidence="15">Stoneville</strain>
        <tissue evidence="15">Whole head</tissue>
    </source>
</reference>
<keyword evidence="5 13" id="KW-1133">Transmembrane helix</keyword>
<comment type="subcellular location">
    <subcellularLocation>
        <location evidence="1">Cell membrane</location>
        <topology evidence="1">Multi-pass membrane protein</topology>
    </subcellularLocation>
</comment>
<keyword evidence="8" id="KW-1015">Disulfide bond</keyword>
<keyword evidence="4 12" id="KW-0812">Transmembrane</keyword>
<dbReference type="Pfam" id="PF00001">
    <property type="entry name" value="7tm_1"/>
    <property type="match status" value="1"/>
</dbReference>
<name>A0A8J6HBJ2_TENMO</name>
<comment type="caution">
    <text evidence="15">The sequence shown here is derived from an EMBL/GenBank/DDBJ whole genome shotgun (WGS) entry which is preliminary data.</text>
</comment>
<protein>
    <recommendedName>
        <fullName evidence="14">G-protein coupled receptors family 1 profile domain-containing protein</fullName>
    </recommendedName>
</protein>
<evidence type="ECO:0000256" key="4">
    <source>
        <dbReference type="ARBA" id="ARBA00022692"/>
    </source>
</evidence>
<evidence type="ECO:0000313" key="16">
    <source>
        <dbReference type="Proteomes" id="UP000719412"/>
    </source>
</evidence>
<dbReference type="Gene3D" id="1.20.1070.10">
    <property type="entry name" value="Rhodopsin 7-helix transmembrane proteins"/>
    <property type="match status" value="1"/>
</dbReference>
<comment type="similarity">
    <text evidence="2 12">Belongs to the G-protein coupled receptor 1 family.</text>
</comment>
<keyword evidence="7 13" id="KW-0472">Membrane</keyword>
<keyword evidence="6 12" id="KW-0297">G-protein coupled receptor</keyword>
<feature type="transmembrane region" description="Helical" evidence="13">
    <location>
        <begin position="295"/>
        <end position="321"/>
    </location>
</feature>
<evidence type="ECO:0000256" key="3">
    <source>
        <dbReference type="ARBA" id="ARBA00022475"/>
    </source>
</evidence>
<evidence type="ECO:0000256" key="8">
    <source>
        <dbReference type="ARBA" id="ARBA00023157"/>
    </source>
</evidence>
<evidence type="ECO:0000256" key="9">
    <source>
        <dbReference type="ARBA" id="ARBA00023170"/>
    </source>
</evidence>
<dbReference type="SUPFAM" id="SSF81321">
    <property type="entry name" value="Family A G protein-coupled receptor-like"/>
    <property type="match status" value="1"/>
</dbReference>
<feature type="transmembrane region" description="Helical" evidence="13">
    <location>
        <begin position="116"/>
        <end position="134"/>
    </location>
</feature>
<dbReference type="PANTHER" id="PTHR45695:SF26">
    <property type="entry name" value="NEUROPEPTIDE CCHAMIDE-1 RECEPTOR"/>
    <property type="match status" value="1"/>
</dbReference>
<evidence type="ECO:0000256" key="1">
    <source>
        <dbReference type="ARBA" id="ARBA00004651"/>
    </source>
</evidence>
<evidence type="ECO:0000256" key="13">
    <source>
        <dbReference type="SAM" id="Phobius"/>
    </source>
</evidence>
<feature type="transmembrane region" description="Helical" evidence="13">
    <location>
        <begin position="35"/>
        <end position="60"/>
    </location>
</feature>
<reference evidence="15" key="2">
    <citation type="submission" date="2021-08" db="EMBL/GenBank/DDBJ databases">
        <authorList>
            <person name="Eriksson T."/>
        </authorList>
    </citation>
    <scope>NUCLEOTIDE SEQUENCE</scope>
    <source>
        <strain evidence="15">Stoneville</strain>
        <tissue evidence="15">Whole head</tissue>
    </source>
</reference>
<dbReference type="CDD" id="cd15927">
    <property type="entry name" value="7tmA_Bombesin_R-like"/>
    <property type="match status" value="1"/>
</dbReference>
<keyword evidence="3" id="KW-1003">Cell membrane</keyword>
<evidence type="ECO:0000256" key="12">
    <source>
        <dbReference type="RuleBase" id="RU000688"/>
    </source>
</evidence>
<feature type="domain" description="G-protein coupled receptors family 1 profile" evidence="14">
    <location>
        <begin position="51"/>
        <end position="318"/>
    </location>
</feature>
<dbReference type="Proteomes" id="UP000719412">
    <property type="component" value="Unassembled WGS sequence"/>
</dbReference>
<organism evidence="15 16">
    <name type="scientific">Tenebrio molitor</name>
    <name type="common">Yellow mealworm beetle</name>
    <dbReference type="NCBI Taxonomy" id="7067"/>
    <lineage>
        <taxon>Eukaryota</taxon>
        <taxon>Metazoa</taxon>
        <taxon>Ecdysozoa</taxon>
        <taxon>Arthropoda</taxon>
        <taxon>Hexapoda</taxon>
        <taxon>Insecta</taxon>
        <taxon>Pterygota</taxon>
        <taxon>Neoptera</taxon>
        <taxon>Endopterygota</taxon>
        <taxon>Coleoptera</taxon>
        <taxon>Polyphaga</taxon>
        <taxon>Cucujiformia</taxon>
        <taxon>Tenebrionidae</taxon>
        <taxon>Tenebrio</taxon>
    </lineage>
</organism>